<name>A0A9Q0I860_9TELE</name>
<proteinExistence type="predicted"/>
<organism evidence="1 2">
    <name type="scientific">Muraenolepis orangiensis</name>
    <name type="common">Patagonian moray cod</name>
    <dbReference type="NCBI Taxonomy" id="630683"/>
    <lineage>
        <taxon>Eukaryota</taxon>
        <taxon>Metazoa</taxon>
        <taxon>Chordata</taxon>
        <taxon>Craniata</taxon>
        <taxon>Vertebrata</taxon>
        <taxon>Euteleostomi</taxon>
        <taxon>Actinopterygii</taxon>
        <taxon>Neopterygii</taxon>
        <taxon>Teleostei</taxon>
        <taxon>Neoteleostei</taxon>
        <taxon>Acanthomorphata</taxon>
        <taxon>Zeiogadaria</taxon>
        <taxon>Gadariae</taxon>
        <taxon>Gadiformes</taxon>
        <taxon>Muraenolepidoidei</taxon>
        <taxon>Muraenolepididae</taxon>
        <taxon>Muraenolepis</taxon>
    </lineage>
</organism>
<evidence type="ECO:0000313" key="1">
    <source>
        <dbReference type="EMBL" id="KAJ3587156.1"/>
    </source>
</evidence>
<reference evidence="1" key="1">
    <citation type="submission" date="2022-07" db="EMBL/GenBank/DDBJ databases">
        <title>Chromosome-level genome of Muraenolepis orangiensis.</title>
        <authorList>
            <person name="Kim J."/>
        </authorList>
    </citation>
    <scope>NUCLEOTIDE SEQUENCE</scope>
    <source>
        <strain evidence="1">KU_S4_2022</strain>
        <tissue evidence="1">Muscle</tissue>
    </source>
</reference>
<evidence type="ECO:0000313" key="2">
    <source>
        <dbReference type="Proteomes" id="UP001148018"/>
    </source>
</evidence>
<comment type="caution">
    <text evidence="1">The sequence shown here is derived from an EMBL/GenBank/DDBJ whole genome shotgun (WGS) entry which is preliminary data.</text>
</comment>
<sequence>MLGTWDADRRKEDVVTQLPADDGVSDAALPASPSLGRKFLQRATRHQARHRLKVMGQTGLSNSTFGPGVWWTTCLFHTHHNIAIGTEMPRLLR</sequence>
<dbReference type="Proteomes" id="UP001148018">
    <property type="component" value="Unassembled WGS sequence"/>
</dbReference>
<accession>A0A9Q0I860</accession>
<keyword evidence="2" id="KW-1185">Reference proteome</keyword>
<dbReference type="EMBL" id="JANIIK010000117">
    <property type="protein sequence ID" value="KAJ3587156.1"/>
    <property type="molecule type" value="Genomic_DNA"/>
</dbReference>
<gene>
    <name evidence="1" type="ORF">NHX12_013546</name>
</gene>
<protein>
    <submittedName>
        <fullName evidence="1">Uncharacterized protein</fullName>
    </submittedName>
</protein>
<dbReference type="AlphaFoldDB" id="A0A9Q0I860"/>